<proteinExistence type="predicted"/>
<name>A0ABS6QZJ1_9PSED</name>
<reference evidence="1" key="1">
    <citation type="submission" date="2021-06" db="EMBL/GenBank/DDBJ databases">
        <title>Updating the genus Pseudomonas: Description of 43 new species and partition of the Pseudomonas putida group.</title>
        <authorList>
            <person name="Girard L."/>
            <person name="Lood C."/>
            <person name="Vandamme P."/>
            <person name="Rokni-Zadeh H."/>
            <person name="Van Noort V."/>
            <person name="Hofte M."/>
            <person name="Lavigne R."/>
            <person name="De Mot R."/>
        </authorList>
    </citation>
    <scope>NUCLEOTIDE SEQUENCE</scope>
    <source>
        <strain evidence="1">SWRI74</strain>
    </source>
</reference>
<evidence type="ECO:0000313" key="1">
    <source>
        <dbReference type="EMBL" id="MBV4524341.1"/>
    </source>
</evidence>
<gene>
    <name evidence="1" type="ORF">KVG88_30165</name>
</gene>
<protein>
    <recommendedName>
        <fullName evidence="3">Phage protein</fullName>
    </recommendedName>
</protein>
<dbReference type="RefSeq" id="WP_217873544.1">
    <property type="nucleotide sequence ID" value="NZ_JAHSTU010000014.1"/>
</dbReference>
<comment type="caution">
    <text evidence="1">The sequence shown here is derived from an EMBL/GenBank/DDBJ whole genome shotgun (WGS) entry which is preliminary data.</text>
</comment>
<dbReference type="EMBL" id="JAHSTU010000014">
    <property type="protein sequence ID" value="MBV4524341.1"/>
    <property type="molecule type" value="Genomic_DNA"/>
</dbReference>
<keyword evidence="2" id="KW-1185">Reference proteome</keyword>
<evidence type="ECO:0000313" key="2">
    <source>
        <dbReference type="Proteomes" id="UP001049200"/>
    </source>
</evidence>
<dbReference type="Proteomes" id="UP001049200">
    <property type="component" value="Unassembled WGS sequence"/>
</dbReference>
<accession>A0ABS6QZJ1</accession>
<sequence length="105" mass="11830">MSEQKETAEQPQCYLVTIEVDYEQPEFIKGFGCQADAEAFRSELEAYQRAKPDWPDTAAPQNEWVRVEEAREAWMNAHPGGRSAIGAERFGIITVPFVPAVESPQ</sequence>
<organism evidence="1 2">
    <name type="scientific">Pseudomonas azerbaijanoccidentalis</name>
    <dbReference type="NCBI Taxonomy" id="2842347"/>
    <lineage>
        <taxon>Bacteria</taxon>
        <taxon>Pseudomonadati</taxon>
        <taxon>Pseudomonadota</taxon>
        <taxon>Gammaproteobacteria</taxon>
        <taxon>Pseudomonadales</taxon>
        <taxon>Pseudomonadaceae</taxon>
        <taxon>Pseudomonas</taxon>
    </lineage>
</organism>
<evidence type="ECO:0008006" key="3">
    <source>
        <dbReference type="Google" id="ProtNLM"/>
    </source>
</evidence>